<reference evidence="4" key="1">
    <citation type="journal article" date="2019" name="Int. J. Syst. Evol. Microbiol.">
        <title>The Global Catalogue of Microorganisms (GCM) 10K type strain sequencing project: providing services to taxonomists for standard genome sequencing and annotation.</title>
        <authorList>
            <consortium name="The Broad Institute Genomics Platform"/>
            <consortium name="The Broad Institute Genome Sequencing Center for Infectious Disease"/>
            <person name="Wu L."/>
            <person name="Ma J."/>
        </authorList>
    </citation>
    <scope>NUCLEOTIDE SEQUENCE [LARGE SCALE GENOMIC DNA]</scope>
    <source>
        <strain evidence="4">JCM 11574</strain>
    </source>
</reference>
<dbReference type="EMBL" id="BAAAVM010000001">
    <property type="protein sequence ID" value="GAA3118595.1"/>
    <property type="molecule type" value="Genomic_DNA"/>
</dbReference>
<feature type="region of interest" description="Disordered" evidence="1">
    <location>
        <begin position="1"/>
        <end position="38"/>
    </location>
</feature>
<evidence type="ECO:0000313" key="3">
    <source>
        <dbReference type="EMBL" id="GAA3118595.1"/>
    </source>
</evidence>
<sequence>MHALHPGLTQTDDGGDRPYPFTHAVEGDPVVGPRPPRPAVRRTRAAARLPPMTRAWILPPLLVLSGALVTTALFVRGSARVAVAVLSLFALLAVLHSPLVFPRSVGAAEAQARNAVDGRPIVYWRPGVQVLPAPAGPARARRPPASLGRHLARPGWGGGSEGGQRRRRDRADSAGGRPCTHQSPSGVGARTALSGAPARSATG</sequence>
<accession>A0ABP6MLI2</accession>
<feature type="region of interest" description="Disordered" evidence="1">
    <location>
        <begin position="133"/>
        <end position="203"/>
    </location>
</feature>
<keyword evidence="2" id="KW-0812">Transmembrane</keyword>
<dbReference type="Proteomes" id="UP001500893">
    <property type="component" value="Unassembled WGS sequence"/>
</dbReference>
<name>A0ABP6MLI2_9ACTN</name>
<evidence type="ECO:0000256" key="1">
    <source>
        <dbReference type="SAM" id="MobiDB-lite"/>
    </source>
</evidence>
<comment type="caution">
    <text evidence="3">The sequence shown here is derived from an EMBL/GenBank/DDBJ whole genome shotgun (WGS) entry which is preliminary data.</text>
</comment>
<feature type="transmembrane region" description="Helical" evidence="2">
    <location>
        <begin position="56"/>
        <end position="75"/>
    </location>
</feature>
<organism evidence="3 4">
    <name type="scientific">Streptomyces rameus</name>
    <dbReference type="NCBI Taxonomy" id="68261"/>
    <lineage>
        <taxon>Bacteria</taxon>
        <taxon>Bacillati</taxon>
        <taxon>Actinomycetota</taxon>
        <taxon>Actinomycetes</taxon>
        <taxon>Kitasatosporales</taxon>
        <taxon>Streptomycetaceae</taxon>
        <taxon>Streptomyces</taxon>
    </lineage>
</organism>
<proteinExistence type="predicted"/>
<evidence type="ECO:0000256" key="2">
    <source>
        <dbReference type="SAM" id="Phobius"/>
    </source>
</evidence>
<feature type="transmembrane region" description="Helical" evidence="2">
    <location>
        <begin position="81"/>
        <end position="101"/>
    </location>
</feature>
<keyword evidence="2" id="KW-0472">Membrane</keyword>
<keyword evidence="4" id="KW-1185">Reference proteome</keyword>
<protein>
    <submittedName>
        <fullName evidence="3">Uncharacterized protein</fullName>
    </submittedName>
</protein>
<evidence type="ECO:0000313" key="4">
    <source>
        <dbReference type="Proteomes" id="UP001500893"/>
    </source>
</evidence>
<keyword evidence="2" id="KW-1133">Transmembrane helix</keyword>
<gene>
    <name evidence="3" type="ORF">GCM10010521_02770</name>
</gene>